<protein>
    <submittedName>
        <fullName evidence="2">Uncharacterized protein</fullName>
    </submittedName>
</protein>
<gene>
    <name evidence="2" type="ORF">CYNAS_LOCUS3528</name>
</gene>
<evidence type="ECO:0000313" key="3">
    <source>
        <dbReference type="Proteomes" id="UP001176961"/>
    </source>
</evidence>
<dbReference type="GO" id="GO:0003723">
    <property type="term" value="F:RNA binding"/>
    <property type="evidence" value="ECO:0007669"/>
    <property type="project" value="TreeGrafter"/>
</dbReference>
<keyword evidence="3" id="KW-1185">Reference proteome</keyword>
<reference evidence="2" key="1">
    <citation type="submission" date="2023-07" db="EMBL/GenBank/DDBJ databases">
        <authorList>
            <consortium name="CYATHOMIX"/>
        </authorList>
    </citation>
    <scope>NUCLEOTIDE SEQUENCE</scope>
    <source>
        <strain evidence="2">N/A</strain>
    </source>
</reference>
<name>A0AA36DQW9_CYLNA</name>
<dbReference type="InterPro" id="IPR006941">
    <property type="entry name" value="RNase_CAF1"/>
</dbReference>
<evidence type="ECO:0000313" key="2">
    <source>
        <dbReference type="EMBL" id="CAJ0591545.1"/>
    </source>
</evidence>
<dbReference type="PANTHER" id="PTHR15092:SF22">
    <property type="entry name" value="POLY(A)-SPECIFIC RIBONUCLEASE PNLDC1"/>
    <property type="match status" value="1"/>
</dbReference>
<dbReference type="GO" id="GO:0005634">
    <property type="term" value="C:nucleus"/>
    <property type="evidence" value="ECO:0007669"/>
    <property type="project" value="TreeGrafter"/>
</dbReference>
<dbReference type="GO" id="GO:0000175">
    <property type="term" value="F:3'-5'-RNA exonuclease activity"/>
    <property type="evidence" value="ECO:0007669"/>
    <property type="project" value="TreeGrafter"/>
</dbReference>
<dbReference type="SUPFAM" id="SSF53098">
    <property type="entry name" value="Ribonuclease H-like"/>
    <property type="match status" value="1"/>
</dbReference>
<organism evidence="2 3">
    <name type="scientific">Cylicocyclus nassatus</name>
    <name type="common">Nematode worm</name>
    <dbReference type="NCBI Taxonomy" id="53992"/>
    <lineage>
        <taxon>Eukaryota</taxon>
        <taxon>Metazoa</taxon>
        <taxon>Ecdysozoa</taxon>
        <taxon>Nematoda</taxon>
        <taxon>Chromadorea</taxon>
        <taxon>Rhabditida</taxon>
        <taxon>Rhabditina</taxon>
        <taxon>Rhabditomorpha</taxon>
        <taxon>Strongyloidea</taxon>
        <taxon>Strongylidae</taxon>
        <taxon>Cylicocyclus</taxon>
    </lineage>
</organism>
<dbReference type="InterPro" id="IPR051181">
    <property type="entry name" value="CAF1_poly(A)_ribonucleases"/>
</dbReference>
<dbReference type="GO" id="GO:1990431">
    <property type="term" value="P:priRNA 3'-end processing"/>
    <property type="evidence" value="ECO:0007669"/>
    <property type="project" value="TreeGrafter"/>
</dbReference>
<dbReference type="GO" id="GO:0005783">
    <property type="term" value="C:endoplasmic reticulum"/>
    <property type="evidence" value="ECO:0007669"/>
    <property type="project" value="TreeGrafter"/>
</dbReference>
<dbReference type="InterPro" id="IPR036397">
    <property type="entry name" value="RNaseH_sf"/>
</dbReference>
<dbReference type="EMBL" id="CATQJL010000001">
    <property type="protein sequence ID" value="CAJ0591545.1"/>
    <property type="molecule type" value="Genomic_DNA"/>
</dbReference>
<dbReference type="GO" id="GO:1990432">
    <property type="term" value="P:siRNA 3'-end processing"/>
    <property type="evidence" value="ECO:0007669"/>
    <property type="project" value="TreeGrafter"/>
</dbReference>
<evidence type="ECO:0000256" key="1">
    <source>
        <dbReference type="ARBA" id="ARBA00008372"/>
    </source>
</evidence>
<accession>A0AA36DQW9</accession>
<dbReference type="Proteomes" id="UP001176961">
    <property type="component" value="Unassembled WGS sequence"/>
</dbReference>
<dbReference type="GO" id="GO:0000289">
    <property type="term" value="P:nuclear-transcribed mRNA poly(A) tail shortening"/>
    <property type="evidence" value="ECO:0007669"/>
    <property type="project" value="TreeGrafter"/>
</dbReference>
<dbReference type="Gene3D" id="3.30.420.10">
    <property type="entry name" value="Ribonuclease H-like superfamily/Ribonuclease H"/>
    <property type="match status" value="1"/>
</dbReference>
<proteinExistence type="inferred from homology"/>
<dbReference type="PANTHER" id="PTHR15092">
    <property type="entry name" value="POLY A -SPECIFIC RIBONUCLEASE/TARGET OF EGR1, MEMBER 1"/>
    <property type="match status" value="1"/>
</dbReference>
<dbReference type="AlphaFoldDB" id="A0AA36DQW9"/>
<dbReference type="InterPro" id="IPR012337">
    <property type="entry name" value="RNaseH-like_sf"/>
</dbReference>
<comment type="caution">
    <text evidence="2">The sequence shown here is derived from an EMBL/GenBank/DDBJ whole genome shotgun (WGS) entry which is preliminary data.</text>
</comment>
<dbReference type="Pfam" id="PF04857">
    <property type="entry name" value="CAF1"/>
    <property type="match status" value="2"/>
</dbReference>
<comment type="similarity">
    <text evidence="1">Belongs to the CAF1 family.</text>
</comment>
<sequence>MIADVTKKNFCECLPLIKQSIREAVFVSIDFEFLGLAPEKGNGSVSLFDSPYERYEKLCDVVRHFPPCQLGLACFRETEKGYVADVFSITLRKRNHNEKFSISVAATEFLTEHGLDFNKVLYEGISYCNRRQMGNIADLIGQRGSDCRLLNEFLGASPMFQWIVEAKVPIVLHNSLLDLLHLYYCFHDDLPDEYEKWKKEIHSLLPTIIDTKILAASLREELSTAGCSVFTLETLENFLTSENAEKILPFRIPIDYDRSEVDGIDLTKESYHNAAFDAFITGKVFLKLAHIFISKRCVIKLEEPWTVRRLILACRKDVVNRIYVPMIDAGCFYLEGKDPPGHRPDIIRVARNRHPCNESGLLRAITRTPILIWDWLMGPPRIQPEDFEEVQEHFLVQLHKHQINIRLAKGDRIIEIATNTATTFAHVCQYFSSPEKYPDLAKYKIIGDTGQTFEQRLIAPRVEKDRAMKSTPNLSFRTTITVLTMLLTSGMWTGYRLYQFCHV</sequence>